<protein>
    <submittedName>
        <fullName evidence="2">Uncharacterized protein</fullName>
    </submittedName>
</protein>
<reference evidence="2" key="1">
    <citation type="journal article" date="2023" name="Mol. Phylogenet. Evol.">
        <title>Genome-scale phylogeny and comparative genomics of the fungal order Sordariales.</title>
        <authorList>
            <person name="Hensen N."/>
            <person name="Bonometti L."/>
            <person name="Westerberg I."/>
            <person name="Brannstrom I.O."/>
            <person name="Guillou S."/>
            <person name="Cros-Aarteil S."/>
            <person name="Calhoun S."/>
            <person name="Haridas S."/>
            <person name="Kuo A."/>
            <person name="Mondo S."/>
            <person name="Pangilinan J."/>
            <person name="Riley R."/>
            <person name="LaButti K."/>
            <person name="Andreopoulos B."/>
            <person name="Lipzen A."/>
            <person name="Chen C."/>
            <person name="Yan M."/>
            <person name="Daum C."/>
            <person name="Ng V."/>
            <person name="Clum A."/>
            <person name="Steindorff A."/>
            <person name="Ohm R.A."/>
            <person name="Martin F."/>
            <person name="Silar P."/>
            <person name="Natvig D.O."/>
            <person name="Lalanne C."/>
            <person name="Gautier V."/>
            <person name="Ament-Velasquez S.L."/>
            <person name="Kruys A."/>
            <person name="Hutchinson M.I."/>
            <person name="Powell A.J."/>
            <person name="Barry K."/>
            <person name="Miller A.N."/>
            <person name="Grigoriev I.V."/>
            <person name="Debuchy R."/>
            <person name="Gladieux P."/>
            <person name="Hiltunen Thoren M."/>
            <person name="Johannesson H."/>
        </authorList>
    </citation>
    <scope>NUCLEOTIDE SEQUENCE</scope>
    <source>
        <strain evidence="2">CBS 626.80</strain>
    </source>
</reference>
<accession>A0AAN6SBP1</accession>
<sequence length="79" mass="9345">MLFFPFSPLLFLFGRVLIDCFSCSTLLVSCFLQWSFAIFFSHFMDFKGMSWDPPVTNRYRHKSISLGCRTTVVVAKRYW</sequence>
<evidence type="ECO:0000256" key="1">
    <source>
        <dbReference type="SAM" id="Phobius"/>
    </source>
</evidence>
<dbReference type="Proteomes" id="UP001303222">
    <property type="component" value="Unassembled WGS sequence"/>
</dbReference>
<proteinExistence type="predicted"/>
<name>A0AAN6SBP1_9PEZI</name>
<comment type="caution">
    <text evidence="2">The sequence shown here is derived from an EMBL/GenBank/DDBJ whole genome shotgun (WGS) entry which is preliminary data.</text>
</comment>
<evidence type="ECO:0000313" key="2">
    <source>
        <dbReference type="EMBL" id="KAK3948332.1"/>
    </source>
</evidence>
<organism evidence="2 3">
    <name type="scientific">Pseudoneurospora amorphoporcata</name>
    <dbReference type="NCBI Taxonomy" id="241081"/>
    <lineage>
        <taxon>Eukaryota</taxon>
        <taxon>Fungi</taxon>
        <taxon>Dikarya</taxon>
        <taxon>Ascomycota</taxon>
        <taxon>Pezizomycotina</taxon>
        <taxon>Sordariomycetes</taxon>
        <taxon>Sordariomycetidae</taxon>
        <taxon>Sordariales</taxon>
        <taxon>Sordariaceae</taxon>
        <taxon>Pseudoneurospora</taxon>
    </lineage>
</organism>
<keyword evidence="3" id="KW-1185">Reference proteome</keyword>
<reference evidence="2" key="2">
    <citation type="submission" date="2023-06" db="EMBL/GenBank/DDBJ databases">
        <authorList>
            <consortium name="Lawrence Berkeley National Laboratory"/>
            <person name="Mondo S.J."/>
            <person name="Hensen N."/>
            <person name="Bonometti L."/>
            <person name="Westerberg I."/>
            <person name="Brannstrom I.O."/>
            <person name="Guillou S."/>
            <person name="Cros-Aarteil S."/>
            <person name="Calhoun S."/>
            <person name="Haridas S."/>
            <person name="Kuo A."/>
            <person name="Pangilinan J."/>
            <person name="Riley R."/>
            <person name="Labutti K."/>
            <person name="Andreopoulos B."/>
            <person name="Lipzen A."/>
            <person name="Chen C."/>
            <person name="Yanf M."/>
            <person name="Daum C."/>
            <person name="Ng V."/>
            <person name="Clum A."/>
            <person name="Steindorff A."/>
            <person name="Ohm R."/>
            <person name="Martin F."/>
            <person name="Silar P."/>
            <person name="Natvig D."/>
            <person name="Lalanne C."/>
            <person name="Gautier V."/>
            <person name="Ament-Velasquez S.L."/>
            <person name="Kruys A."/>
            <person name="Hutchinson M.I."/>
            <person name="Powell A.J."/>
            <person name="Barry K."/>
            <person name="Miller A.N."/>
            <person name="Grigoriev I.V."/>
            <person name="Debuchy R."/>
            <person name="Gladieux P."/>
            <person name="Thoren M.H."/>
            <person name="Johannesson H."/>
        </authorList>
    </citation>
    <scope>NUCLEOTIDE SEQUENCE</scope>
    <source>
        <strain evidence="2">CBS 626.80</strain>
    </source>
</reference>
<evidence type="ECO:0000313" key="3">
    <source>
        <dbReference type="Proteomes" id="UP001303222"/>
    </source>
</evidence>
<dbReference type="AlphaFoldDB" id="A0AAN6SBP1"/>
<gene>
    <name evidence="2" type="ORF">QBC32DRAFT_61870</name>
</gene>
<feature type="transmembrane region" description="Helical" evidence="1">
    <location>
        <begin position="12"/>
        <end position="40"/>
    </location>
</feature>
<keyword evidence="1" id="KW-0812">Transmembrane</keyword>
<keyword evidence="1" id="KW-0472">Membrane</keyword>
<dbReference type="EMBL" id="MU859270">
    <property type="protein sequence ID" value="KAK3948332.1"/>
    <property type="molecule type" value="Genomic_DNA"/>
</dbReference>
<keyword evidence="1" id="KW-1133">Transmembrane helix</keyword>